<gene>
    <name evidence="3" type="ORF">E2C01_036648</name>
</gene>
<keyword evidence="2" id="KW-0472">Membrane</keyword>
<keyword evidence="2" id="KW-0812">Transmembrane</keyword>
<evidence type="ECO:0000256" key="2">
    <source>
        <dbReference type="SAM" id="Phobius"/>
    </source>
</evidence>
<evidence type="ECO:0000313" key="4">
    <source>
        <dbReference type="Proteomes" id="UP000324222"/>
    </source>
</evidence>
<keyword evidence="4" id="KW-1185">Reference proteome</keyword>
<accession>A0A5B7FD20</accession>
<dbReference type="EMBL" id="VSRR010005650">
    <property type="protein sequence ID" value="MPC43013.1"/>
    <property type="molecule type" value="Genomic_DNA"/>
</dbReference>
<feature type="transmembrane region" description="Helical" evidence="2">
    <location>
        <begin position="72"/>
        <end position="91"/>
    </location>
</feature>
<comment type="caution">
    <text evidence="3">The sequence shown here is derived from an EMBL/GenBank/DDBJ whole genome shotgun (WGS) entry which is preliminary data.</text>
</comment>
<feature type="region of interest" description="Disordered" evidence="1">
    <location>
        <begin position="1"/>
        <end position="25"/>
    </location>
</feature>
<proteinExistence type="predicted"/>
<sequence>MRIHKQSDHSTSPGLPTAKLRERAGRPDSTIQYTLASQKVLLKASRMINFVFFLISMTLKVCYAALPANAVLGFIILWVCYGAWGKGGALLPTLPLVSFERLVISQGPGFKGHMDD</sequence>
<name>A0A5B7FD20_PORTR</name>
<evidence type="ECO:0000313" key="3">
    <source>
        <dbReference type="EMBL" id="MPC43013.1"/>
    </source>
</evidence>
<organism evidence="3 4">
    <name type="scientific">Portunus trituberculatus</name>
    <name type="common">Swimming crab</name>
    <name type="synonym">Neptunus trituberculatus</name>
    <dbReference type="NCBI Taxonomy" id="210409"/>
    <lineage>
        <taxon>Eukaryota</taxon>
        <taxon>Metazoa</taxon>
        <taxon>Ecdysozoa</taxon>
        <taxon>Arthropoda</taxon>
        <taxon>Crustacea</taxon>
        <taxon>Multicrustacea</taxon>
        <taxon>Malacostraca</taxon>
        <taxon>Eumalacostraca</taxon>
        <taxon>Eucarida</taxon>
        <taxon>Decapoda</taxon>
        <taxon>Pleocyemata</taxon>
        <taxon>Brachyura</taxon>
        <taxon>Eubrachyura</taxon>
        <taxon>Portunoidea</taxon>
        <taxon>Portunidae</taxon>
        <taxon>Portuninae</taxon>
        <taxon>Portunus</taxon>
    </lineage>
</organism>
<evidence type="ECO:0000256" key="1">
    <source>
        <dbReference type="SAM" id="MobiDB-lite"/>
    </source>
</evidence>
<keyword evidence="2" id="KW-1133">Transmembrane helix</keyword>
<dbReference type="Proteomes" id="UP000324222">
    <property type="component" value="Unassembled WGS sequence"/>
</dbReference>
<protein>
    <submittedName>
        <fullName evidence="3">Uncharacterized protein</fullName>
    </submittedName>
</protein>
<dbReference type="AlphaFoldDB" id="A0A5B7FD20"/>
<reference evidence="3 4" key="1">
    <citation type="submission" date="2019-05" db="EMBL/GenBank/DDBJ databases">
        <title>Another draft genome of Portunus trituberculatus and its Hox gene families provides insights of decapod evolution.</title>
        <authorList>
            <person name="Jeong J.-H."/>
            <person name="Song I."/>
            <person name="Kim S."/>
            <person name="Choi T."/>
            <person name="Kim D."/>
            <person name="Ryu S."/>
            <person name="Kim W."/>
        </authorList>
    </citation>
    <scope>NUCLEOTIDE SEQUENCE [LARGE SCALE GENOMIC DNA]</scope>
    <source>
        <tissue evidence="3">Muscle</tissue>
    </source>
</reference>